<comment type="function">
    <text evidence="7">Functions as a peptidoglycan terminase that cleaves nascent peptidoglycan strands endolytically to terminate their elongation.</text>
</comment>
<dbReference type="GeneID" id="301682733"/>
<evidence type="ECO:0000256" key="2">
    <source>
        <dbReference type="ARBA" id="ARBA00022692"/>
    </source>
</evidence>
<protein>
    <recommendedName>
        <fullName evidence="7">Endolytic murein transglycosylase</fullName>
        <ecNumber evidence="7">4.2.2.29</ecNumber>
    </recommendedName>
    <alternativeName>
        <fullName evidence="7">Peptidoglycan lytic transglycosylase</fullName>
    </alternativeName>
    <alternativeName>
        <fullName evidence="7">Peptidoglycan polymerization terminase</fullName>
    </alternativeName>
</protein>
<dbReference type="Proteomes" id="UP000326169">
    <property type="component" value="Unassembled WGS sequence"/>
</dbReference>
<dbReference type="PANTHER" id="PTHR30518">
    <property type="entry name" value="ENDOLYTIC MUREIN TRANSGLYCOSYLASE"/>
    <property type="match status" value="1"/>
</dbReference>
<name>A0A5M3T5V2_LIMPL</name>
<dbReference type="NCBIfam" id="TIGR00247">
    <property type="entry name" value="endolytic transglycosylase MltG"/>
    <property type="match status" value="1"/>
</dbReference>
<keyword evidence="2 7" id="KW-0812">Transmembrane</keyword>
<reference evidence="8 9" key="1">
    <citation type="journal article" date="2019" name="J Genomics">
        <title>The Draft Genome of a Hydrogen-producing Cyanobacterium, Arthrospira platensis NIES-46.</title>
        <authorList>
            <person name="Suzuki S."/>
            <person name="Yamaguchi H."/>
            <person name="Kawachi M."/>
        </authorList>
    </citation>
    <scope>NUCLEOTIDE SEQUENCE [LARGE SCALE GENOMIC DNA]</scope>
    <source>
        <strain evidence="8 9">NIES-46</strain>
    </source>
</reference>
<evidence type="ECO:0000256" key="1">
    <source>
        <dbReference type="ARBA" id="ARBA00022475"/>
    </source>
</evidence>
<keyword evidence="9" id="KW-1185">Reference proteome</keyword>
<dbReference type="RefSeq" id="WP_006617818.1">
    <property type="nucleotide sequence ID" value="NZ_BIMW01000079.1"/>
</dbReference>
<keyword evidence="6 7" id="KW-0961">Cell wall biogenesis/degradation</keyword>
<proteinExistence type="inferred from homology"/>
<dbReference type="EMBL" id="BIMW01000079">
    <property type="protein sequence ID" value="GCE93825.1"/>
    <property type="molecule type" value="Genomic_DNA"/>
</dbReference>
<evidence type="ECO:0000313" key="9">
    <source>
        <dbReference type="Proteomes" id="UP000326169"/>
    </source>
</evidence>
<dbReference type="CDD" id="cd08010">
    <property type="entry name" value="MltG_like"/>
    <property type="match status" value="1"/>
</dbReference>
<dbReference type="Gene3D" id="3.30.1490.480">
    <property type="entry name" value="Endolytic murein transglycosylase"/>
    <property type="match status" value="1"/>
</dbReference>
<evidence type="ECO:0000256" key="5">
    <source>
        <dbReference type="ARBA" id="ARBA00023239"/>
    </source>
</evidence>
<dbReference type="EC" id="4.2.2.29" evidence="7"/>
<accession>A0A5M3T5V2</accession>
<keyword evidence="1 7" id="KW-1003">Cell membrane</keyword>
<dbReference type="PANTHER" id="PTHR30518:SF2">
    <property type="entry name" value="ENDOLYTIC MUREIN TRANSGLYCOSYLASE"/>
    <property type="match status" value="1"/>
</dbReference>
<dbReference type="Gene3D" id="3.30.160.60">
    <property type="entry name" value="Classic Zinc Finger"/>
    <property type="match status" value="1"/>
</dbReference>
<dbReference type="InterPro" id="IPR003770">
    <property type="entry name" value="MLTG-like"/>
</dbReference>
<evidence type="ECO:0000256" key="3">
    <source>
        <dbReference type="ARBA" id="ARBA00022989"/>
    </source>
</evidence>
<dbReference type="HAMAP" id="MF_02065">
    <property type="entry name" value="MltG"/>
    <property type="match status" value="1"/>
</dbReference>
<evidence type="ECO:0000256" key="6">
    <source>
        <dbReference type="ARBA" id="ARBA00023316"/>
    </source>
</evidence>
<feature type="site" description="Important for catalytic activity" evidence="7">
    <location>
        <position position="236"/>
    </location>
</feature>
<gene>
    <name evidence="7" type="primary">mltG</name>
    <name evidence="8" type="ORF">NIES46_18770</name>
</gene>
<comment type="subcellular location">
    <subcellularLocation>
        <location evidence="7">Cell membrane</location>
        <topology evidence="7">Single-pass membrane protein</topology>
    </subcellularLocation>
</comment>
<feature type="transmembrane region" description="Helical" evidence="7">
    <location>
        <begin position="7"/>
        <end position="29"/>
    </location>
</feature>
<dbReference type="Pfam" id="PF02618">
    <property type="entry name" value="YceG"/>
    <property type="match status" value="1"/>
</dbReference>
<evidence type="ECO:0000256" key="7">
    <source>
        <dbReference type="HAMAP-Rule" id="MF_02065"/>
    </source>
</evidence>
<comment type="caution">
    <text evidence="8">The sequence shown here is derived from an EMBL/GenBank/DDBJ whole genome shotgun (WGS) entry which is preliminary data.</text>
</comment>
<evidence type="ECO:0000256" key="4">
    <source>
        <dbReference type="ARBA" id="ARBA00023136"/>
    </source>
</evidence>
<keyword evidence="5 7" id="KW-0456">Lyase</keyword>
<sequence>MGRISKGIFYFAIVPLVWGFCGWQGWSWWSWASSPHIDGDAIGENAAAETAIQISIPPGTSSQQIGLDLESAGLIRSSTAWRLWSRWLVFRDPDGEFKAGNYQLSPTESLGDIADRIWTGEVMQTSFTIPEGWSIREMAEYFQAQGFFSAEEFIAQAQQIPLDQYPWLPQGLPLLEGYLYPDTYVVASDLITPKTVINQMLTQFERVALPIYQQSRDRHNLDLNEWVALASIVEKEAVVADERDLISGVFHNRLRMGMPLAADPTVEYGLGIRQTVDQPLTFRQVETPGPYNTYLNVGLPPTAIASPGVASLKATLNPAETDYLYFMARYDGTHIFSRTGEEHQAAIAEVERQLANQ</sequence>
<organism evidence="8 9">
    <name type="scientific">Limnospira platensis NIES-46</name>
    <dbReference type="NCBI Taxonomy" id="1236695"/>
    <lineage>
        <taxon>Bacteria</taxon>
        <taxon>Bacillati</taxon>
        <taxon>Cyanobacteriota</taxon>
        <taxon>Cyanophyceae</taxon>
        <taxon>Oscillatoriophycideae</taxon>
        <taxon>Oscillatoriales</taxon>
        <taxon>Sirenicapillariaceae</taxon>
        <taxon>Limnospira</taxon>
    </lineage>
</organism>
<comment type="catalytic activity">
    <reaction evidence="7">
        <text>a peptidoglycan chain = a peptidoglycan chain with N-acetyl-1,6-anhydromuramyl-[peptide] at the reducing end + a peptidoglycan chain with N-acetylglucosamine at the non-reducing end.</text>
        <dbReference type="EC" id="4.2.2.29"/>
    </reaction>
</comment>
<keyword evidence="3 7" id="KW-1133">Transmembrane helix</keyword>
<keyword evidence="4 7" id="KW-0472">Membrane</keyword>
<comment type="similarity">
    <text evidence="7">Belongs to the transglycosylase MltG family.</text>
</comment>
<evidence type="ECO:0000313" key="8">
    <source>
        <dbReference type="EMBL" id="GCE93825.1"/>
    </source>
</evidence>